<dbReference type="AlphaFoldDB" id="A0A367ZNV4"/>
<dbReference type="Proteomes" id="UP000252355">
    <property type="component" value="Unassembled WGS sequence"/>
</dbReference>
<name>A0A367ZNV4_9BACT</name>
<organism evidence="1 2">
    <name type="scientific">Candidatus Ozemobacter sibiricus</name>
    <dbReference type="NCBI Taxonomy" id="2268124"/>
    <lineage>
        <taxon>Bacteria</taxon>
        <taxon>Candidatus Ozemobacteria</taxon>
        <taxon>Candidatus Ozemobacterales</taxon>
        <taxon>Candidatus Ozemobacteraceae</taxon>
        <taxon>Candidatus Ozemobacter</taxon>
    </lineage>
</organism>
<proteinExistence type="predicted"/>
<dbReference type="EMBL" id="QOQW01000010">
    <property type="protein sequence ID" value="RCK79805.1"/>
    <property type="molecule type" value="Genomic_DNA"/>
</dbReference>
<evidence type="ECO:0000313" key="2">
    <source>
        <dbReference type="Proteomes" id="UP000252355"/>
    </source>
</evidence>
<sequence length="201" mass="21851">MKIQVNEQPIEVDGLTPEVTLAGLLEALSAELQGKGLTIVKITADGKVIDPEDAATLQAHRVLDCHAIDLLAATPAELVHVMVADSAEVLAQLGELAGRTAEALRLGQVKEAMSLFLDLVDRLDWLAALLSHLPAGFAEAMQESGKELRRQQILGKTQEYLGTLRRSQETQDWVGLADVLEYECPDLLRDCQELFASLKTA</sequence>
<accession>A0A367ZNV4</accession>
<reference evidence="1 2" key="1">
    <citation type="submission" date="2018-05" db="EMBL/GenBank/DDBJ databases">
        <title>A metagenomic window into the 2 km-deep terrestrial subsurface aquifer revealed taxonomically and functionally diverse microbial community comprising novel uncultured bacterial lineages.</title>
        <authorList>
            <person name="Kadnikov V.V."/>
            <person name="Mardanov A.V."/>
            <person name="Beletsky A.V."/>
            <person name="Banks D."/>
            <person name="Pimenov N.V."/>
            <person name="Frank Y.A."/>
            <person name="Karnachuk O.V."/>
            <person name="Ravin N.V."/>
        </authorList>
    </citation>
    <scope>NUCLEOTIDE SEQUENCE [LARGE SCALE GENOMIC DNA]</scope>
    <source>
        <strain evidence="1">BY5</strain>
    </source>
</reference>
<gene>
    <name evidence="1" type="ORF">OZSIB_3959</name>
</gene>
<protein>
    <submittedName>
        <fullName evidence="1">Uncharacterized protein</fullName>
    </submittedName>
</protein>
<evidence type="ECO:0000313" key="1">
    <source>
        <dbReference type="EMBL" id="RCK79805.1"/>
    </source>
</evidence>
<comment type="caution">
    <text evidence="1">The sequence shown here is derived from an EMBL/GenBank/DDBJ whole genome shotgun (WGS) entry which is preliminary data.</text>
</comment>